<comment type="caution">
    <text evidence="2">The sequence shown here is derived from an EMBL/GenBank/DDBJ whole genome shotgun (WGS) entry which is preliminary data.</text>
</comment>
<dbReference type="SUPFAM" id="SSF81383">
    <property type="entry name" value="F-box domain"/>
    <property type="match status" value="1"/>
</dbReference>
<dbReference type="OrthoDB" id="2274024at2759"/>
<dbReference type="Pfam" id="PF12937">
    <property type="entry name" value="F-box-like"/>
    <property type="match status" value="1"/>
</dbReference>
<name>A0A168PUJ5_MUCCL</name>
<sequence>MITNLPEELISKIIDCNDSIADVATCCLVCKCWHRLAEPLMFGKQITIRSEADALSLYGHLCRNPRHGNLVKRVHFQDSDISCALQEGLLSFIFKPNMEEMTGVLQFEYAFFHNMCRIANTSATKFDKLRVLPHPLYHSNTYDDTLIAFKDTLRDVVLVLGSDHTQAGRGIINYMMDFKSLVHLTLKGSLGTLFLMEDILQHCTTLKELSLQLHLTDNIHEKAFVENWAAPIVRTVSSVEKVTFKEECRSDQLEYIRIKYPQIKTLIIDMDSKPLIVSRNNIKRIIKAMIEVPTYNIKLLIKEENLAETAGHLLKEGCQFNIKQAGLDRFRIELESSPPPPPL</sequence>
<dbReference type="InterPro" id="IPR001810">
    <property type="entry name" value="F-box_dom"/>
</dbReference>
<accession>A0A168PUJ5</accession>
<dbReference type="Proteomes" id="UP000077051">
    <property type="component" value="Unassembled WGS sequence"/>
</dbReference>
<dbReference type="VEuPathDB" id="FungiDB:MUCCIDRAFT_105214"/>
<feature type="domain" description="F-box" evidence="1">
    <location>
        <begin position="2"/>
        <end position="37"/>
    </location>
</feature>
<dbReference type="EMBL" id="AMYB01000001">
    <property type="protein sequence ID" value="OAD08255.1"/>
    <property type="molecule type" value="Genomic_DNA"/>
</dbReference>
<proteinExistence type="predicted"/>
<dbReference type="AlphaFoldDB" id="A0A168PUJ5"/>
<organism evidence="2 3">
    <name type="scientific">Mucor lusitanicus CBS 277.49</name>
    <dbReference type="NCBI Taxonomy" id="747725"/>
    <lineage>
        <taxon>Eukaryota</taxon>
        <taxon>Fungi</taxon>
        <taxon>Fungi incertae sedis</taxon>
        <taxon>Mucoromycota</taxon>
        <taxon>Mucoromycotina</taxon>
        <taxon>Mucoromycetes</taxon>
        <taxon>Mucorales</taxon>
        <taxon>Mucorineae</taxon>
        <taxon>Mucoraceae</taxon>
        <taxon>Mucor</taxon>
    </lineage>
</organism>
<dbReference type="InterPro" id="IPR036047">
    <property type="entry name" value="F-box-like_dom_sf"/>
</dbReference>
<protein>
    <recommendedName>
        <fullName evidence="1">F-box domain-containing protein</fullName>
    </recommendedName>
</protein>
<evidence type="ECO:0000313" key="3">
    <source>
        <dbReference type="Proteomes" id="UP000077051"/>
    </source>
</evidence>
<gene>
    <name evidence="2" type="ORF">MUCCIDRAFT_105214</name>
</gene>
<dbReference type="Gene3D" id="1.20.1280.50">
    <property type="match status" value="1"/>
</dbReference>
<evidence type="ECO:0000313" key="2">
    <source>
        <dbReference type="EMBL" id="OAD08255.1"/>
    </source>
</evidence>
<evidence type="ECO:0000259" key="1">
    <source>
        <dbReference type="Pfam" id="PF12937"/>
    </source>
</evidence>
<keyword evidence="3" id="KW-1185">Reference proteome</keyword>
<reference evidence="2 3" key="1">
    <citation type="submission" date="2015-06" db="EMBL/GenBank/DDBJ databases">
        <title>Expansion of signal transduction pathways in fungi by whole-genome duplication.</title>
        <authorList>
            <consortium name="DOE Joint Genome Institute"/>
            <person name="Corrochano L.M."/>
            <person name="Kuo A."/>
            <person name="Marcet-Houben M."/>
            <person name="Polaino S."/>
            <person name="Salamov A."/>
            <person name="Villalobos J.M."/>
            <person name="Alvarez M.I."/>
            <person name="Avalos J."/>
            <person name="Benito E.P."/>
            <person name="Benoit I."/>
            <person name="Burger G."/>
            <person name="Camino L.P."/>
            <person name="Canovas D."/>
            <person name="Cerda-Olmedo E."/>
            <person name="Cheng J.-F."/>
            <person name="Dominguez A."/>
            <person name="Elias M."/>
            <person name="Eslava A.P."/>
            <person name="Glaser F."/>
            <person name="Grimwood J."/>
            <person name="Gutierrez G."/>
            <person name="Heitman J."/>
            <person name="Henrissat B."/>
            <person name="Iturriaga E.A."/>
            <person name="Lang B.F."/>
            <person name="Lavin J.L."/>
            <person name="Lee S."/>
            <person name="Li W."/>
            <person name="Lindquist E."/>
            <person name="Lopez-Garcia S."/>
            <person name="Luque E.M."/>
            <person name="Marcos A.T."/>
            <person name="Martin J."/>
            <person name="Mccluskey K."/>
            <person name="Medina H.R."/>
            <person name="Miralles-Duran A."/>
            <person name="Miyazaki A."/>
            <person name="Munoz-Torres E."/>
            <person name="Oguiza J.A."/>
            <person name="Ohm R."/>
            <person name="Olmedo M."/>
            <person name="Orejas M."/>
            <person name="Ortiz-Castellanos L."/>
            <person name="Pisabarro A.G."/>
            <person name="Rodriguez-Romero J."/>
            <person name="Ruiz-Herrera J."/>
            <person name="Ruiz-Vazquez R."/>
            <person name="Sanz C."/>
            <person name="Schackwitz W."/>
            <person name="Schmutz J."/>
            <person name="Shahriari M."/>
            <person name="Shelest E."/>
            <person name="Silva-Franco F."/>
            <person name="Soanes D."/>
            <person name="Syed K."/>
            <person name="Tagua V.G."/>
            <person name="Talbot N.J."/>
            <person name="Thon M."/>
            <person name="De Vries R.P."/>
            <person name="Wiebenga A."/>
            <person name="Yadav J.S."/>
            <person name="Braun E.L."/>
            <person name="Baker S."/>
            <person name="Garre V."/>
            <person name="Horwitz B."/>
            <person name="Torres-Martinez S."/>
            <person name="Idnurm A."/>
            <person name="Herrera-Estrella A."/>
            <person name="Gabaldon T."/>
            <person name="Grigoriev I.V."/>
        </authorList>
    </citation>
    <scope>NUCLEOTIDE SEQUENCE [LARGE SCALE GENOMIC DNA]</scope>
    <source>
        <strain evidence="2 3">CBS 277.49</strain>
    </source>
</reference>